<keyword evidence="10" id="KW-0786">Thiamine pyrophosphate</keyword>
<evidence type="ECO:0000256" key="10">
    <source>
        <dbReference type="ARBA" id="ARBA00023052"/>
    </source>
</evidence>
<protein>
    <recommendedName>
        <fullName evidence="6">pyruvate decarboxylase</fullName>
        <ecNumber evidence="6">4.1.1.1</ecNumber>
    </recommendedName>
</protein>
<evidence type="ECO:0000313" key="14">
    <source>
        <dbReference type="Proteomes" id="UP001161247"/>
    </source>
</evidence>
<dbReference type="InterPro" id="IPR011766">
    <property type="entry name" value="TPP_enzyme_TPP-bd"/>
</dbReference>
<dbReference type="GO" id="GO:0000949">
    <property type="term" value="P:aromatic amino acid family catabolic process to alcohol via Ehrlich pathway"/>
    <property type="evidence" value="ECO:0007669"/>
    <property type="project" value="TreeGrafter"/>
</dbReference>
<organism evidence="13 14">
    <name type="scientific">Oldenlandia corymbosa var. corymbosa</name>
    <dbReference type="NCBI Taxonomy" id="529605"/>
    <lineage>
        <taxon>Eukaryota</taxon>
        <taxon>Viridiplantae</taxon>
        <taxon>Streptophyta</taxon>
        <taxon>Embryophyta</taxon>
        <taxon>Tracheophyta</taxon>
        <taxon>Spermatophyta</taxon>
        <taxon>Magnoliopsida</taxon>
        <taxon>eudicotyledons</taxon>
        <taxon>Gunneridae</taxon>
        <taxon>Pentapetalae</taxon>
        <taxon>asterids</taxon>
        <taxon>lamiids</taxon>
        <taxon>Gentianales</taxon>
        <taxon>Rubiaceae</taxon>
        <taxon>Rubioideae</taxon>
        <taxon>Spermacoceae</taxon>
        <taxon>Hedyotis-Oldenlandia complex</taxon>
        <taxon>Oldenlandia</taxon>
    </lineage>
</organism>
<dbReference type="AlphaFoldDB" id="A0AAV1CM17"/>
<accession>A0AAV1CM17</accession>
<evidence type="ECO:0000313" key="13">
    <source>
        <dbReference type="EMBL" id="CAI9096610.1"/>
    </source>
</evidence>
<dbReference type="Pfam" id="PF02775">
    <property type="entry name" value="TPP_enzyme_C"/>
    <property type="match status" value="2"/>
</dbReference>
<dbReference type="PANTHER" id="PTHR43452">
    <property type="entry name" value="PYRUVATE DECARBOXYLASE"/>
    <property type="match status" value="1"/>
</dbReference>
<evidence type="ECO:0000259" key="12">
    <source>
        <dbReference type="Pfam" id="PF02775"/>
    </source>
</evidence>
<dbReference type="GO" id="GO:0000287">
    <property type="term" value="F:magnesium ion binding"/>
    <property type="evidence" value="ECO:0007669"/>
    <property type="project" value="InterPro"/>
</dbReference>
<name>A0AAV1CM17_OLDCO</name>
<dbReference type="InterPro" id="IPR029061">
    <property type="entry name" value="THDP-binding"/>
</dbReference>
<evidence type="ECO:0000256" key="11">
    <source>
        <dbReference type="ARBA" id="ARBA00023239"/>
    </source>
</evidence>
<comment type="similarity">
    <text evidence="4">Belongs to the TPP enzyme family.</text>
</comment>
<evidence type="ECO:0000256" key="7">
    <source>
        <dbReference type="ARBA" id="ARBA00022723"/>
    </source>
</evidence>
<keyword evidence="7" id="KW-0479">Metal-binding</keyword>
<comment type="cofactor">
    <cofactor evidence="3">
        <name>thiamine diphosphate</name>
        <dbReference type="ChEBI" id="CHEBI:58937"/>
    </cofactor>
</comment>
<evidence type="ECO:0000256" key="1">
    <source>
        <dbReference type="ARBA" id="ARBA00001041"/>
    </source>
</evidence>
<dbReference type="InterPro" id="IPR029035">
    <property type="entry name" value="DHS-like_NAD/FAD-binding_dom"/>
</dbReference>
<comment type="subunit">
    <text evidence="5">Homotetramer.</text>
</comment>
<dbReference type="Gene3D" id="3.40.50.970">
    <property type="match status" value="4"/>
</dbReference>
<dbReference type="GO" id="GO:0005829">
    <property type="term" value="C:cytosol"/>
    <property type="evidence" value="ECO:0007669"/>
    <property type="project" value="TreeGrafter"/>
</dbReference>
<dbReference type="SUPFAM" id="SSF52518">
    <property type="entry name" value="Thiamin diphosphate-binding fold (THDP-binding)"/>
    <property type="match status" value="4"/>
</dbReference>
<comment type="catalytic activity">
    <reaction evidence="1">
        <text>a 2-oxocarboxylate + H(+) = an aldehyde + CO2</text>
        <dbReference type="Rhea" id="RHEA:11628"/>
        <dbReference type="ChEBI" id="CHEBI:15378"/>
        <dbReference type="ChEBI" id="CHEBI:16526"/>
        <dbReference type="ChEBI" id="CHEBI:17478"/>
        <dbReference type="ChEBI" id="CHEBI:35179"/>
        <dbReference type="EC" id="4.1.1.1"/>
    </reaction>
</comment>
<dbReference type="EC" id="4.1.1.1" evidence="6"/>
<evidence type="ECO:0000256" key="5">
    <source>
        <dbReference type="ARBA" id="ARBA00011881"/>
    </source>
</evidence>
<sequence>MGSLPNAKFNSSKPQINVDNLGEIHDDSIVPPVLIGPDGTLGHDNLPVICIVGGPNSNDYGSDKILHHTIGLPDFSQELRCFQPVTCHQAVVNNLENAQELIDRAISTALQESLPVYISISCNLAAIPHPTFQAKPVPFSLSPRLSNKLGLEAAVEAAATFLNKAVKPVMIGGPKLRVAKSSEAFLKLADACGYPMTAQDVSTMIRNNQNNIIFVINNGGYTIEVEIHDGPYNVIKNWDYTGVVDAFCNGKGKCWTAKVRTEEELIQAIKTATGDKKDSLCFIEVLTHRDDTSTELLEFTSRVAAANGRPPSHHYDHLPVICIVGGPNSNDYGSNRILHHTIGLPDFSQELRCFQPVTCYQAVVNNLEDAQEQIDRAISAALTESLPVYISISSNLAAIPHPTFKAKPIPLSISSRLSNKLGLEAAVEAAAAFLDKAVKPVMIGGPKLRPAKACDAFMKLADACGFPISIMPSAKGLIPENHPHFIGYAQSAAPERRVIACIGDGSFQVTAQDVSTMIRNNQKSIIFLINNGGYTIEVEIHDGPYNVIKNWDYTTIVNGFCNGEGNCWTAKVRTEEELIQAIQMATGEKKDSLCFIEVITHKDDTSKELLEFGSRLASANGRFPNPPEPRM</sequence>
<evidence type="ECO:0000256" key="4">
    <source>
        <dbReference type="ARBA" id="ARBA00007812"/>
    </source>
</evidence>
<keyword evidence="14" id="KW-1185">Reference proteome</keyword>
<feature type="domain" description="Thiamine pyrophosphate enzyme TPP-binding" evidence="12">
    <location>
        <begin position="194"/>
        <end position="285"/>
    </location>
</feature>
<evidence type="ECO:0000256" key="9">
    <source>
        <dbReference type="ARBA" id="ARBA00022842"/>
    </source>
</evidence>
<dbReference type="Proteomes" id="UP001161247">
    <property type="component" value="Chromosome 2"/>
</dbReference>
<evidence type="ECO:0000256" key="8">
    <source>
        <dbReference type="ARBA" id="ARBA00022793"/>
    </source>
</evidence>
<dbReference type="PANTHER" id="PTHR43452:SF20">
    <property type="entry name" value="PYRUVATE DECARBOXYLASE 2"/>
    <property type="match status" value="1"/>
</dbReference>
<dbReference type="GO" id="GO:0030976">
    <property type="term" value="F:thiamine pyrophosphate binding"/>
    <property type="evidence" value="ECO:0007669"/>
    <property type="project" value="InterPro"/>
</dbReference>
<dbReference type="GO" id="GO:0004737">
    <property type="term" value="F:pyruvate decarboxylase activity"/>
    <property type="evidence" value="ECO:0007669"/>
    <property type="project" value="UniProtKB-EC"/>
</dbReference>
<dbReference type="InterPro" id="IPR012110">
    <property type="entry name" value="PDC/IPDC-like"/>
</dbReference>
<keyword evidence="9" id="KW-0460">Magnesium</keyword>
<evidence type="ECO:0000256" key="6">
    <source>
        <dbReference type="ARBA" id="ARBA00013202"/>
    </source>
</evidence>
<evidence type="ECO:0000256" key="2">
    <source>
        <dbReference type="ARBA" id="ARBA00001920"/>
    </source>
</evidence>
<evidence type="ECO:0000256" key="3">
    <source>
        <dbReference type="ARBA" id="ARBA00001964"/>
    </source>
</evidence>
<keyword evidence="8" id="KW-0210">Decarboxylase</keyword>
<dbReference type="EMBL" id="OX459119">
    <property type="protein sequence ID" value="CAI9096610.1"/>
    <property type="molecule type" value="Genomic_DNA"/>
</dbReference>
<keyword evidence="11" id="KW-0456">Lyase</keyword>
<dbReference type="SUPFAM" id="SSF52467">
    <property type="entry name" value="DHS-like NAD/FAD-binding domain"/>
    <property type="match status" value="2"/>
</dbReference>
<feature type="domain" description="Thiamine pyrophosphate enzyme TPP-binding" evidence="12">
    <location>
        <begin position="485"/>
        <end position="598"/>
    </location>
</feature>
<comment type="cofactor">
    <cofactor evidence="2">
        <name>a metal cation</name>
        <dbReference type="ChEBI" id="CHEBI:25213"/>
    </cofactor>
</comment>
<reference evidence="13" key="1">
    <citation type="submission" date="2023-03" db="EMBL/GenBank/DDBJ databases">
        <authorList>
            <person name="Julca I."/>
        </authorList>
    </citation>
    <scope>NUCLEOTIDE SEQUENCE</scope>
</reference>
<proteinExistence type="inferred from homology"/>
<gene>
    <name evidence="13" type="ORF">OLC1_LOCUS7326</name>
</gene>